<feature type="region of interest" description="Disordered" evidence="1">
    <location>
        <begin position="54"/>
        <end position="82"/>
    </location>
</feature>
<gene>
    <name evidence="2" type="ORF">CEUSTIGMA_g1951.t1</name>
</gene>
<evidence type="ECO:0000313" key="3">
    <source>
        <dbReference type="Proteomes" id="UP000232323"/>
    </source>
</evidence>
<dbReference type="PANTHER" id="PTHR42782">
    <property type="entry name" value="SI:CH73-314G15.3"/>
    <property type="match status" value="1"/>
</dbReference>
<dbReference type="Pfam" id="PF04305">
    <property type="entry name" value="DUF455"/>
    <property type="match status" value="1"/>
</dbReference>
<dbReference type="PANTHER" id="PTHR42782:SF2">
    <property type="entry name" value="3-OXOACYL-[ACYL-CARRIER-PROTEIN] SYNTHASE-LIKE PROTEIN"/>
    <property type="match status" value="1"/>
</dbReference>
<dbReference type="AlphaFoldDB" id="A0A250WV51"/>
<evidence type="ECO:0008006" key="4">
    <source>
        <dbReference type="Google" id="ProtNLM"/>
    </source>
</evidence>
<dbReference type="EMBL" id="BEGY01000008">
    <property type="protein sequence ID" value="GAX74502.1"/>
    <property type="molecule type" value="Genomic_DNA"/>
</dbReference>
<dbReference type="STRING" id="1157962.A0A250WV51"/>
<dbReference type="InterPro" id="IPR009078">
    <property type="entry name" value="Ferritin-like_SF"/>
</dbReference>
<evidence type="ECO:0000313" key="2">
    <source>
        <dbReference type="EMBL" id="GAX74502.1"/>
    </source>
</evidence>
<protein>
    <recommendedName>
        <fullName evidence="4">DUF455 domain-containing protein</fullName>
    </recommendedName>
</protein>
<comment type="caution">
    <text evidence="2">The sequence shown here is derived from an EMBL/GenBank/DDBJ whole genome shotgun (WGS) entry which is preliminary data.</text>
</comment>
<dbReference type="SUPFAM" id="SSF47240">
    <property type="entry name" value="Ferritin-like"/>
    <property type="match status" value="1"/>
</dbReference>
<name>A0A250WV51_9CHLO</name>
<dbReference type="CDD" id="cd00657">
    <property type="entry name" value="Ferritin_like"/>
    <property type="match status" value="1"/>
</dbReference>
<dbReference type="InterPro" id="IPR007402">
    <property type="entry name" value="DUF455"/>
</dbReference>
<dbReference type="Proteomes" id="UP000232323">
    <property type="component" value="Unassembled WGS sequence"/>
</dbReference>
<feature type="compositionally biased region" description="Basic and acidic residues" evidence="1">
    <location>
        <begin position="54"/>
        <end position="67"/>
    </location>
</feature>
<sequence length="351" mass="39305">MSSPPCASDSLVEAAVKILQTGDPWLKASYTNQVVEWWRSGCMATLPCSQDTLHVPERPSRSDDKVKVVPPGRTPKRGKGGSLASRQALLHSLCHIENWAVDLSWDIIARFGGNAEYNLPREFFDDFVTVAEDECRHFLLLEQRLKEVGSYYGALPVHDGLWESASHTAHSLPARLAVESCVHEARGLDVLPLTIAKFRNNGDEPTAALLERVVYPEEVNHCRAGVKWFRYLHQIAHRIYSEPNKLEECASSSSTPQGHSSTSEADGLVLTPKQNGQEVMIPSWVVEAQRFHNVDSWFHDVVAVHFWGSLKPPFNTEARAQAGFEESWYLPLVEKTGKRREEQQEAGPVVC</sequence>
<reference evidence="2 3" key="1">
    <citation type="submission" date="2017-08" db="EMBL/GenBank/DDBJ databases">
        <title>Acidophilic green algal genome provides insights into adaptation to an acidic environment.</title>
        <authorList>
            <person name="Hirooka S."/>
            <person name="Hirose Y."/>
            <person name="Kanesaki Y."/>
            <person name="Higuchi S."/>
            <person name="Fujiwara T."/>
            <person name="Onuma R."/>
            <person name="Era A."/>
            <person name="Ohbayashi R."/>
            <person name="Uzuka A."/>
            <person name="Nozaki H."/>
            <person name="Yoshikawa H."/>
            <person name="Miyagishima S.Y."/>
        </authorList>
    </citation>
    <scope>NUCLEOTIDE SEQUENCE [LARGE SCALE GENOMIC DNA]</scope>
    <source>
        <strain evidence="2 3">NIES-2499</strain>
    </source>
</reference>
<proteinExistence type="predicted"/>
<accession>A0A250WV51</accession>
<dbReference type="OrthoDB" id="426882at2759"/>
<keyword evidence="3" id="KW-1185">Reference proteome</keyword>
<evidence type="ECO:0000256" key="1">
    <source>
        <dbReference type="SAM" id="MobiDB-lite"/>
    </source>
</evidence>
<organism evidence="2 3">
    <name type="scientific">Chlamydomonas eustigma</name>
    <dbReference type="NCBI Taxonomy" id="1157962"/>
    <lineage>
        <taxon>Eukaryota</taxon>
        <taxon>Viridiplantae</taxon>
        <taxon>Chlorophyta</taxon>
        <taxon>core chlorophytes</taxon>
        <taxon>Chlorophyceae</taxon>
        <taxon>CS clade</taxon>
        <taxon>Chlamydomonadales</taxon>
        <taxon>Chlamydomonadaceae</taxon>
        <taxon>Chlamydomonas</taxon>
    </lineage>
</organism>